<reference evidence="2" key="1">
    <citation type="journal article" date="2021" name="Front. Microbiol.">
        <title>Comprehensive Comparative Genomics and Phenotyping of Methylobacterium Species.</title>
        <authorList>
            <person name="Alessa O."/>
            <person name="Ogura Y."/>
            <person name="Fujitani Y."/>
            <person name="Takami H."/>
            <person name="Hayashi T."/>
            <person name="Sahin N."/>
            <person name="Tani A."/>
        </authorList>
    </citation>
    <scope>NUCLEOTIDE SEQUENCE</scope>
    <source>
        <strain evidence="2">DSM 17168</strain>
    </source>
</reference>
<evidence type="ECO:0000256" key="1">
    <source>
        <dbReference type="SAM" id="MobiDB-lite"/>
    </source>
</evidence>
<dbReference type="SUPFAM" id="SSF160214">
    <property type="entry name" value="FlaG-like"/>
    <property type="match status" value="1"/>
</dbReference>
<feature type="compositionally biased region" description="Pro residues" evidence="1">
    <location>
        <begin position="8"/>
        <end position="26"/>
    </location>
</feature>
<feature type="region of interest" description="Disordered" evidence="1">
    <location>
        <begin position="1"/>
        <end position="71"/>
    </location>
</feature>
<keyword evidence="3" id="KW-1185">Reference proteome</keyword>
<sequence length="124" mass="13223">MIDIRPLAAPPGPAPIEPEPPPPAPRSEPARDSAPLDTAVTLDLSPEAKRTIAEGRPPAEPDASQVRIRRDPDTRLMVFQVLDPASGSIIDQLPTEQALRAKTYARDVQATQSTTIGTTVARTA</sequence>
<accession>A0ABQ4SFY7</accession>
<dbReference type="InterPro" id="IPR035924">
    <property type="entry name" value="FlaG-like_sf"/>
</dbReference>
<evidence type="ECO:0008006" key="4">
    <source>
        <dbReference type="Google" id="ProtNLM"/>
    </source>
</evidence>
<protein>
    <recommendedName>
        <fullName evidence="4">Flagellar protein FlaG</fullName>
    </recommendedName>
</protein>
<gene>
    <name evidence="2" type="ORF">GMJLKIPL_2514</name>
</gene>
<dbReference type="Proteomes" id="UP001055153">
    <property type="component" value="Unassembled WGS sequence"/>
</dbReference>
<dbReference type="RefSeq" id="WP_238235476.1">
    <property type="nucleotide sequence ID" value="NZ_BPQQ01000029.1"/>
</dbReference>
<feature type="compositionally biased region" description="Basic and acidic residues" evidence="1">
    <location>
        <begin position="46"/>
        <end position="59"/>
    </location>
</feature>
<proteinExistence type="predicted"/>
<comment type="caution">
    <text evidence="2">The sequence shown here is derived from an EMBL/GenBank/DDBJ whole genome shotgun (WGS) entry which is preliminary data.</text>
</comment>
<dbReference type="EMBL" id="BPQQ01000029">
    <property type="protein sequence ID" value="GJE00591.1"/>
    <property type="molecule type" value="Genomic_DNA"/>
</dbReference>
<organism evidence="2 3">
    <name type="scientific">Methylobacterium isbiliense</name>
    <dbReference type="NCBI Taxonomy" id="315478"/>
    <lineage>
        <taxon>Bacteria</taxon>
        <taxon>Pseudomonadati</taxon>
        <taxon>Pseudomonadota</taxon>
        <taxon>Alphaproteobacteria</taxon>
        <taxon>Hyphomicrobiales</taxon>
        <taxon>Methylobacteriaceae</taxon>
        <taxon>Methylobacterium</taxon>
    </lineage>
</organism>
<evidence type="ECO:0000313" key="2">
    <source>
        <dbReference type="EMBL" id="GJE00591.1"/>
    </source>
</evidence>
<evidence type="ECO:0000313" key="3">
    <source>
        <dbReference type="Proteomes" id="UP001055153"/>
    </source>
</evidence>
<reference evidence="2" key="2">
    <citation type="submission" date="2021-08" db="EMBL/GenBank/DDBJ databases">
        <authorList>
            <person name="Tani A."/>
            <person name="Ola A."/>
            <person name="Ogura Y."/>
            <person name="Katsura K."/>
            <person name="Hayashi T."/>
        </authorList>
    </citation>
    <scope>NUCLEOTIDE SEQUENCE</scope>
    <source>
        <strain evidence="2">DSM 17168</strain>
    </source>
</reference>
<name>A0ABQ4SFY7_9HYPH</name>